<evidence type="ECO:0000313" key="1">
    <source>
        <dbReference type="EMBL" id="CAI5772144.1"/>
    </source>
</evidence>
<keyword evidence="2" id="KW-1185">Reference proteome</keyword>
<reference evidence="1" key="1">
    <citation type="submission" date="2022-12" db="EMBL/GenBank/DDBJ databases">
        <authorList>
            <person name="Alioto T."/>
            <person name="Alioto T."/>
            <person name="Gomez Garrido J."/>
        </authorList>
    </citation>
    <scope>NUCLEOTIDE SEQUENCE</scope>
</reference>
<dbReference type="Proteomes" id="UP001178461">
    <property type="component" value="Chromosome 4"/>
</dbReference>
<name>A0AA35K756_9SAUR</name>
<gene>
    <name evidence="1" type="ORF">PODLI_1B030722</name>
</gene>
<accession>A0AA35K756</accession>
<sequence>MANTSLDTPLTVGILILEEQIKEIRAGIDEMVNENGPQKDKMESGFKEDTEALKNLIDKGLPVQESEMVVLEAADDEMEKSFTTGVYSNETTKWQSCDIGGLG</sequence>
<dbReference type="AlphaFoldDB" id="A0AA35K756"/>
<organism evidence="1 2">
    <name type="scientific">Podarcis lilfordi</name>
    <name type="common">Lilford's wall lizard</name>
    <dbReference type="NCBI Taxonomy" id="74358"/>
    <lineage>
        <taxon>Eukaryota</taxon>
        <taxon>Metazoa</taxon>
        <taxon>Chordata</taxon>
        <taxon>Craniata</taxon>
        <taxon>Vertebrata</taxon>
        <taxon>Euteleostomi</taxon>
        <taxon>Lepidosauria</taxon>
        <taxon>Squamata</taxon>
        <taxon>Bifurcata</taxon>
        <taxon>Unidentata</taxon>
        <taxon>Episquamata</taxon>
        <taxon>Laterata</taxon>
        <taxon>Lacertibaenia</taxon>
        <taxon>Lacertidae</taxon>
        <taxon>Podarcis</taxon>
    </lineage>
</organism>
<evidence type="ECO:0000313" key="2">
    <source>
        <dbReference type="Proteomes" id="UP001178461"/>
    </source>
</evidence>
<proteinExistence type="predicted"/>
<dbReference type="EMBL" id="OX395129">
    <property type="protein sequence ID" value="CAI5772144.1"/>
    <property type="molecule type" value="Genomic_DNA"/>
</dbReference>
<protein>
    <submittedName>
        <fullName evidence="1">Uncharacterized protein</fullName>
    </submittedName>
</protein>